<organism evidence="2 3">
    <name type="scientific">Rhizobium laguerreae</name>
    <dbReference type="NCBI Taxonomy" id="1076926"/>
    <lineage>
        <taxon>Bacteria</taxon>
        <taxon>Pseudomonadati</taxon>
        <taxon>Pseudomonadota</taxon>
        <taxon>Alphaproteobacteria</taxon>
        <taxon>Hyphomicrobiales</taxon>
        <taxon>Rhizobiaceae</taxon>
        <taxon>Rhizobium/Agrobacterium group</taxon>
        <taxon>Rhizobium</taxon>
    </lineage>
</organism>
<gene>
    <name evidence="2" type="ORF">GR206_10825</name>
</gene>
<evidence type="ECO:0000256" key="1">
    <source>
        <dbReference type="SAM" id="MobiDB-lite"/>
    </source>
</evidence>
<feature type="region of interest" description="Disordered" evidence="1">
    <location>
        <begin position="49"/>
        <end position="105"/>
    </location>
</feature>
<sequence length="105" mass="11909">MLPGADEAPGCCHGCDSIRRHAGHVDRLTASDSFSHETVFADLRLAAMKREREPSSKAYRQDRFENTERAAKETIEAEQRARREKTKRLKELRLAQQSGQDPATK</sequence>
<evidence type="ECO:0000313" key="2">
    <source>
        <dbReference type="EMBL" id="NEH91522.1"/>
    </source>
</evidence>
<proteinExistence type="predicted"/>
<dbReference type="RefSeq" id="WP_163877265.1">
    <property type="nucleotide sequence ID" value="NZ_WUEP01000006.1"/>
</dbReference>
<protein>
    <submittedName>
        <fullName evidence="2">Uncharacterized protein</fullName>
    </submittedName>
</protein>
<reference evidence="2 3" key="1">
    <citation type="submission" date="2019-12" db="EMBL/GenBank/DDBJ databases">
        <title>Rhizobium genotypes associated with high levels of biological nitrogen fixation by grain legumes in a temperate-maritime cropping system.</title>
        <authorList>
            <person name="Maluk M."/>
            <person name="Francesc Ferrando Molina F."/>
            <person name="Lopez Del Egido L."/>
            <person name="Lafos M."/>
            <person name="Langarica-Fuentes A."/>
            <person name="Gebre Yohannes G."/>
            <person name="Young M.W."/>
            <person name="Martin P."/>
            <person name="Gantlett R."/>
            <person name="Kenicer G."/>
            <person name="Hawes C."/>
            <person name="Begg G.S."/>
            <person name="Quilliam R.S."/>
            <person name="Squire G.R."/>
            <person name="Poole P.S."/>
            <person name="Young P.W."/>
            <person name="Iannetta P.M."/>
            <person name="James E.K."/>
        </authorList>
    </citation>
    <scope>NUCLEOTIDE SEQUENCE [LARGE SCALE GENOMIC DNA]</scope>
    <source>
        <strain evidence="2 3">JHI2449</strain>
    </source>
</reference>
<dbReference type="AlphaFoldDB" id="A0A6N9ZDG7"/>
<dbReference type="EMBL" id="WUEP01000006">
    <property type="protein sequence ID" value="NEH91522.1"/>
    <property type="molecule type" value="Genomic_DNA"/>
</dbReference>
<comment type="caution">
    <text evidence="2">The sequence shown here is derived from an EMBL/GenBank/DDBJ whole genome shotgun (WGS) entry which is preliminary data.</text>
</comment>
<feature type="compositionally biased region" description="Polar residues" evidence="1">
    <location>
        <begin position="96"/>
        <end position="105"/>
    </location>
</feature>
<dbReference type="Proteomes" id="UP000468864">
    <property type="component" value="Unassembled WGS sequence"/>
</dbReference>
<feature type="compositionally biased region" description="Basic and acidic residues" evidence="1">
    <location>
        <begin position="49"/>
        <end position="81"/>
    </location>
</feature>
<accession>A0A6N9ZDG7</accession>
<name>A0A6N9ZDG7_9HYPH</name>
<evidence type="ECO:0000313" key="3">
    <source>
        <dbReference type="Proteomes" id="UP000468864"/>
    </source>
</evidence>